<evidence type="ECO:0000259" key="1">
    <source>
        <dbReference type="Pfam" id="PF01243"/>
    </source>
</evidence>
<dbReference type="AlphaFoldDB" id="A0AAU8KND6"/>
<dbReference type="PANTHER" id="PTHR42815">
    <property type="entry name" value="FAD-BINDING, PUTATIVE (AFU_ORTHOLOGUE AFUA_6G07600)-RELATED"/>
    <property type="match status" value="1"/>
</dbReference>
<gene>
    <name evidence="2" type="ORF">R1Y80_27275</name>
</gene>
<dbReference type="EMBL" id="CP136798">
    <property type="protein sequence ID" value="XCN17107.1"/>
    <property type="molecule type" value="Genomic_DNA"/>
</dbReference>
<dbReference type="SUPFAM" id="SSF50475">
    <property type="entry name" value="FMN-binding split barrel"/>
    <property type="match status" value="1"/>
</dbReference>
<name>A0AAU8KND6_9ACTN</name>
<dbReference type="RefSeq" id="WP_100565271.1">
    <property type="nucleotide sequence ID" value="NZ_CP136798.1"/>
</dbReference>
<proteinExistence type="predicted"/>
<dbReference type="InterPro" id="IPR012349">
    <property type="entry name" value="Split_barrel_FMN-bd"/>
</dbReference>
<dbReference type="Gene3D" id="2.30.110.10">
    <property type="entry name" value="Electron Transport, Fmn-binding Protein, Chain A"/>
    <property type="match status" value="1"/>
</dbReference>
<sequence>MSYTADPTAPATDPLAGAVPLGSADELRELLGTPHPIVIDKVHDRLTDDDLALLARSPFCTLATSDADGNCDATPRGDTPGFTHVLDPGTIALPDRPGNRRADSFHNILSNPRVGLLYLIPGAMDVLRVNGRARILTDAPFFDAMTLKGQRPKLALVVEIDEIFRHCPASLKRSGVWAPQTWAGAEASG</sequence>
<dbReference type="NCBIfam" id="TIGR04025">
    <property type="entry name" value="PPOX_FMN_DR2398"/>
    <property type="match status" value="1"/>
</dbReference>
<accession>A0AAU8KND6</accession>
<dbReference type="Pfam" id="PF01243">
    <property type="entry name" value="PNPOx_N"/>
    <property type="match status" value="1"/>
</dbReference>
<protein>
    <submittedName>
        <fullName evidence="2">Pyridoxamine 5'-phosphate oxidase family protein</fullName>
    </submittedName>
</protein>
<dbReference type="PANTHER" id="PTHR42815:SF2">
    <property type="entry name" value="FAD-BINDING, PUTATIVE (AFU_ORTHOLOGUE AFUA_6G07600)-RELATED"/>
    <property type="match status" value="1"/>
</dbReference>
<reference evidence="2" key="1">
    <citation type="submission" date="2023-10" db="EMBL/GenBank/DDBJ databases">
        <title>Complete genome sequence of Streptomyces sp. JL1001.</title>
        <authorList>
            <person name="Jiang L."/>
        </authorList>
    </citation>
    <scope>NUCLEOTIDE SEQUENCE</scope>
    <source>
        <strain evidence="2">JL1001</strain>
    </source>
</reference>
<evidence type="ECO:0000313" key="2">
    <source>
        <dbReference type="EMBL" id="XCN17107.1"/>
    </source>
</evidence>
<dbReference type="InterPro" id="IPR024029">
    <property type="entry name" value="Pyridox_Oxase_FMN-dep"/>
</dbReference>
<organism evidence="2">
    <name type="scientific">Streptomyces sp. JL1001</name>
    <dbReference type="NCBI Taxonomy" id="3078227"/>
    <lineage>
        <taxon>Bacteria</taxon>
        <taxon>Bacillati</taxon>
        <taxon>Actinomycetota</taxon>
        <taxon>Actinomycetes</taxon>
        <taxon>Kitasatosporales</taxon>
        <taxon>Streptomycetaceae</taxon>
        <taxon>Streptomyces</taxon>
    </lineage>
</organism>
<feature type="domain" description="Pyridoxamine 5'-phosphate oxidase N-terminal" evidence="1">
    <location>
        <begin position="51"/>
        <end position="167"/>
    </location>
</feature>
<dbReference type="InterPro" id="IPR011576">
    <property type="entry name" value="Pyridox_Oxase_N"/>
</dbReference>